<protein>
    <recommendedName>
        <fullName evidence="2">Kazal-like domain-containing protein</fullName>
    </recommendedName>
</protein>
<reference evidence="3" key="1">
    <citation type="submission" date="2022-04" db="EMBL/GenBank/DDBJ databases">
        <authorList>
            <person name="Ren T."/>
        </authorList>
    </citation>
    <scope>NUCLEOTIDE SEQUENCE</scope>
    <source>
        <strain evidence="3">F63249</strain>
    </source>
</reference>
<dbReference type="InterPro" id="IPR002350">
    <property type="entry name" value="Kazal_dom"/>
</dbReference>
<feature type="signal peptide" evidence="1">
    <location>
        <begin position="1"/>
        <end position="19"/>
    </location>
</feature>
<name>A0ABT0HCE4_9FLAO</name>
<dbReference type="RefSeq" id="WP_248413779.1">
    <property type="nucleotide sequence ID" value="NZ_JALPQF010000019.1"/>
</dbReference>
<keyword evidence="1" id="KW-0732">Signal</keyword>
<dbReference type="Proteomes" id="UP001203687">
    <property type="component" value="Unassembled WGS sequence"/>
</dbReference>
<feature type="chain" id="PRO_5045955917" description="Kazal-like domain-containing protein" evidence="1">
    <location>
        <begin position="20"/>
        <end position="446"/>
    </location>
</feature>
<dbReference type="PROSITE" id="PS51257">
    <property type="entry name" value="PROKAR_LIPOPROTEIN"/>
    <property type="match status" value="1"/>
</dbReference>
<feature type="domain" description="Kazal-like" evidence="2">
    <location>
        <begin position="148"/>
        <end position="201"/>
    </location>
</feature>
<comment type="caution">
    <text evidence="3">The sequence shown here is derived from an EMBL/GenBank/DDBJ whole genome shotgun (WGS) entry which is preliminary data.</text>
</comment>
<keyword evidence="4" id="KW-1185">Reference proteome</keyword>
<dbReference type="EMBL" id="JALPQF010000019">
    <property type="protein sequence ID" value="MCK8482033.1"/>
    <property type="molecule type" value="Genomic_DNA"/>
</dbReference>
<sequence>MKNFKLFLLSLVCITSVLISCTNDEPLVEEQNIEDSQSITVSLAELRLQFNAQGNLIPTENPTGNIVFDFCFDFVYPLNLSYNNGTTVTVNSLDELISIIINFNNDLYINGIEFPFDVETYNDTSDAIVVVTINNEEEFAALIENCGFDNGFDCECYENYDPVCVEIEAPDGETFLMTYPNACYAECDGFTEDDFAQNCESDYNSPGGTDCFEFNFPITIITDNGDTIVVNSQEELDNALYNSYYFDFVYSFDVTLSDGTLLSIGNEEAFLELLEYCFGNDDDCLCQDEAIDPVCVEIELPNGNTSIITYPNACYAECDGFTETDFINCNNTNPSDCNEDDITAYLQECQWYSFTSLYDNVIPEYFEFNLDGSWTVVNSETGTSANVGSWSLSQDPVTNEVTMSFSSNMEPYSLIAALDWTVFICNETYIELHSNNDILGLERSCD</sequence>
<evidence type="ECO:0000313" key="3">
    <source>
        <dbReference type="EMBL" id="MCK8482033.1"/>
    </source>
</evidence>
<organism evidence="3 4">
    <name type="scientific">Psychroserpens algicola</name>
    <dbReference type="NCBI Taxonomy" id="1719034"/>
    <lineage>
        <taxon>Bacteria</taxon>
        <taxon>Pseudomonadati</taxon>
        <taxon>Bacteroidota</taxon>
        <taxon>Flavobacteriia</taxon>
        <taxon>Flavobacteriales</taxon>
        <taxon>Flavobacteriaceae</taxon>
        <taxon>Psychroserpens</taxon>
    </lineage>
</organism>
<accession>A0ABT0HCE4</accession>
<gene>
    <name evidence="3" type="ORF">MUY34_15465</name>
</gene>
<proteinExistence type="predicted"/>
<dbReference type="PROSITE" id="PS51465">
    <property type="entry name" value="KAZAL_2"/>
    <property type="match status" value="2"/>
</dbReference>
<evidence type="ECO:0000259" key="2">
    <source>
        <dbReference type="PROSITE" id="PS51465"/>
    </source>
</evidence>
<evidence type="ECO:0000313" key="4">
    <source>
        <dbReference type="Proteomes" id="UP001203687"/>
    </source>
</evidence>
<evidence type="ECO:0000256" key="1">
    <source>
        <dbReference type="SAM" id="SignalP"/>
    </source>
</evidence>
<feature type="domain" description="Kazal-like" evidence="2">
    <location>
        <begin position="278"/>
        <end position="331"/>
    </location>
</feature>